<proteinExistence type="predicted"/>
<dbReference type="InterPro" id="IPR013762">
    <property type="entry name" value="Integrase-like_cat_sf"/>
</dbReference>
<dbReference type="SUPFAM" id="SSF56349">
    <property type="entry name" value="DNA breaking-rejoining enzymes"/>
    <property type="match status" value="1"/>
</dbReference>
<dbReference type="Pfam" id="PF11917">
    <property type="entry name" value="DUF3435"/>
    <property type="match status" value="1"/>
</dbReference>
<dbReference type="InterPro" id="IPR021842">
    <property type="entry name" value="DUF3435"/>
</dbReference>
<dbReference type="Proteomes" id="UP000758155">
    <property type="component" value="Unassembled WGS sequence"/>
</dbReference>
<evidence type="ECO:0000256" key="1">
    <source>
        <dbReference type="ARBA" id="ARBA00023172"/>
    </source>
</evidence>
<comment type="caution">
    <text evidence="2">The sequence shown here is derived from an EMBL/GenBank/DDBJ whole genome shotgun (WGS) entry which is preliminary data.</text>
</comment>
<protein>
    <recommendedName>
        <fullName evidence="4">Integrase</fullName>
    </recommendedName>
</protein>
<reference evidence="2" key="1">
    <citation type="submission" date="2019-04" db="EMBL/GenBank/DDBJ databases">
        <title>Sequencing of skin fungus with MAO and IRED activity.</title>
        <authorList>
            <person name="Marsaioli A.J."/>
            <person name="Bonatto J.M.C."/>
            <person name="Reis Junior O."/>
        </authorList>
    </citation>
    <scope>NUCLEOTIDE SEQUENCE</scope>
    <source>
        <strain evidence="2">28M1</strain>
    </source>
</reference>
<dbReference type="GO" id="GO:0015074">
    <property type="term" value="P:DNA integration"/>
    <property type="evidence" value="ECO:0007669"/>
    <property type="project" value="InterPro"/>
</dbReference>
<accession>A0A9P4WJM8</accession>
<organism evidence="2 3">
    <name type="scientific">Didymella heteroderae</name>
    <dbReference type="NCBI Taxonomy" id="1769908"/>
    <lineage>
        <taxon>Eukaryota</taxon>
        <taxon>Fungi</taxon>
        <taxon>Dikarya</taxon>
        <taxon>Ascomycota</taxon>
        <taxon>Pezizomycotina</taxon>
        <taxon>Dothideomycetes</taxon>
        <taxon>Pleosporomycetidae</taxon>
        <taxon>Pleosporales</taxon>
        <taxon>Pleosporineae</taxon>
        <taxon>Didymellaceae</taxon>
        <taxon>Didymella</taxon>
    </lineage>
</organism>
<gene>
    <name evidence="2" type="ORF">E8E12_001571</name>
</gene>
<evidence type="ECO:0000313" key="2">
    <source>
        <dbReference type="EMBL" id="KAF3034215.1"/>
    </source>
</evidence>
<name>A0A9P4WJM8_9PLEO</name>
<dbReference type="Gene3D" id="1.10.443.10">
    <property type="entry name" value="Intergrase catalytic core"/>
    <property type="match status" value="1"/>
</dbReference>
<keyword evidence="3" id="KW-1185">Reference proteome</keyword>
<dbReference type="AlphaFoldDB" id="A0A9P4WJM8"/>
<dbReference type="OrthoDB" id="3943630at2759"/>
<dbReference type="PANTHER" id="PTHR37535:SF3">
    <property type="entry name" value="FLUG DOMAIN-CONTAINING PROTEIN"/>
    <property type="match status" value="1"/>
</dbReference>
<dbReference type="GO" id="GO:0006310">
    <property type="term" value="P:DNA recombination"/>
    <property type="evidence" value="ECO:0007669"/>
    <property type="project" value="UniProtKB-KW"/>
</dbReference>
<evidence type="ECO:0000313" key="3">
    <source>
        <dbReference type="Proteomes" id="UP000758155"/>
    </source>
</evidence>
<keyword evidence="1" id="KW-0233">DNA recombination</keyword>
<dbReference type="EMBL" id="SWKV01000070">
    <property type="protein sequence ID" value="KAF3034215.1"/>
    <property type="molecule type" value="Genomic_DNA"/>
</dbReference>
<dbReference type="InterPro" id="IPR011010">
    <property type="entry name" value="DNA_brk_join_enz"/>
</dbReference>
<dbReference type="PANTHER" id="PTHR37535">
    <property type="entry name" value="FLUG DOMAIN PROTEIN"/>
    <property type="match status" value="1"/>
</dbReference>
<dbReference type="GO" id="GO:0003677">
    <property type="term" value="F:DNA binding"/>
    <property type="evidence" value="ECO:0007669"/>
    <property type="project" value="InterPro"/>
</dbReference>
<evidence type="ECO:0008006" key="4">
    <source>
        <dbReference type="Google" id="ProtNLM"/>
    </source>
</evidence>
<sequence length="598" mass="69344">MTKRKAGRAIDLEEFKKRARQEIAPRPLSSEDIKRALIKSSHDSYRFTMEQWSRFSEDVLEKPMAEHRFTEAPTTFQIKLFLEWFAQSRTGLLEECITDTTLLNRLNSLKRAIKIHTRYQYTPFQNQEIISFVMKDLIPRGLLSTVARPKPLAPIEVAKDIIRFLFASDEYKHLHPRIRNQMAFAIQLLLFVGVRPGEVVESDAWYQSNEGLLYKDIELVRSWNTDHPGWRLHVTLRNRKGHREYRKHAPVMTLCEEPRMRYMCPVTWFLSLAFADGAFKELESFKDLETVQPVPGNLLYRAKYRTEMLERPVMRGMRADKSMSDTRIWTYDCFNSALKSAGQRAGYQENLSAYCFRREATATQRRTLMGHKYDDTAQYYVSGFIGIDSQSIIHGREQCLELYKESSSMMANRNLLAPKPPGSMLTESPYERGSQMLQGTEKESPEIVSTLVLSATQEYELRRQTREKAYQKDRREYLEGNGRVARATAPTSAVPVREPSRYLLALLKFEPERKAVLDLMFLKSDDGDDITAELPLAQILEPLINMAKSQRKRYTYKTAEPTQQNCCSDCNKSMVKYGRVRYIQGSAYIAQTSSRSHP</sequence>